<evidence type="ECO:0000313" key="5">
    <source>
        <dbReference type="EMBL" id="MED6199180.1"/>
    </source>
</evidence>
<name>A0ABU6XPE2_9FABA</name>
<evidence type="ECO:0000313" key="6">
    <source>
        <dbReference type="Proteomes" id="UP001341840"/>
    </source>
</evidence>
<dbReference type="PANTHER" id="PTHR33076">
    <property type="entry name" value="NON-SPECIFIC LIPID-TRANSFER PROTEIN 2-RELATED"/>
    <property type="match status" value="1"/>
</dbReference>
<dbReference type="SMART" id="SM00499">
    <property type="entry name" value="AAI"/>
    <property type="match status" value="1"/>
</dbReference>
<comment type="function">
    <text evidence="3">Plant non-specific lipid-transfer proteins transfer phospholipids as well as galactolipids across membranes. May play a role in wax or cutin deposition in the cell walls of expanding epidermal cells and certain secretory tissues.</text>
</comment>
<feature type="non-terminal residue" evidence="5">
    <location>
        <position position="97"/>
    </location>
</feature>
<evidence type="ECO:0000259" key="4">
    <source>
        <dbReference type="SMART" id="SM00499"/>
    </source>
</evidence>
<keyword evidence="3" id="KW-0446">Lipid-binding</keyword>
<dbReference type="InterPro" id="IPR000528">
    <property type="entry name" value="Plant_nsLTP"/>
</dbReference>
<reference evidence="5 6" key="1">
    <citation type="journal article" date="2023" name="Plants (Basel)">
        <title>Bridging the Gap: Combining Genomics and Transcriptomics Approaches to Understand Stylosanthes scabra, an Orphan Legume from the Brazilian Caatinga.</title>
        <authorList>
            <person name="Ferreira-Neto J.R.C."/>
            <person name="da Silva M.D."/>
            <person name="Binneck E."/>
            <person name="de Melo N.F."/>
            <person name="da Silva R.H."/>
            <person name="de Melo A.L.T.M."/>
            <person name="Pandolfi V."/>
            <person name="Bustamante F.O."/>
            <person name="Brasileiro-Vidal A.C."/>
            <person name="Benko-Iseppon A.M."/>
        </authorList>
    </citation>
    <scope>NUCLEOTIDE SEQUENCE [LARGE SCALE GENOMIC DNA]</scope>
    <source>
        <tissue evidence="5">Leaves</tissue>
    </source>
</reference>
<evidence type="ECO:0000256" key="2">
    <source>
        <dbReference type="ARBA" id="ARBA00023157"/>
    </source>
</evidence>
<dbReference type="CDD" id="cd01960">
    <property type="entry name" value="nsLTP1"/>
    <property type="match status" value="1"/>
</dbReference>
<dbReference type="Gene3D" id="1.10.110.10">
    <property type="entry name" value="Plant lipid-transfer and hydrophobic proteins"/>
    <property type="match status" value="1"/>
</dbReference>
<keyword evidence="2" id="KW-1015">Disulfide bond</keyword>
<keyword evidence="3" id="KW-0813">Transport</keyword>
<dbReference type="EMBL" id="JASCZI010212341">
    <property type="protein sequence ID" value="MED6199180.1"/>
    <property type="molecule type" value="Genomic_DNA"/>
</dbReference>
<dbReference type="Pfam" id="PF00234">
    <property type="entry name" value="Tryp_alpha_amyl"/>
    <property type="match status" value="1"/>
</dbReference>
<keyword evidence="6" id="KW-1185">Reference proteome</keyword>
<sequence>MVQATMTCGKVNSSIRMCLPWIRRKSIYNTPSPDCCASFRGLNSEATAAAECRTLCGCLKSAAGSISGFNPENARLLPDRCGVTLPYKFSTSANCKA</sequence>
<evidence type="ECO:0000256" key="1">
    <source>
        <dbReference type="ARBA" id="ARBA00009748"/>
    </source>
</evidence>
<protein>
    <recommendedName>
        <fullName evidence="3">Non-specific lipid-transfer protein</fullName>
    </recommendedName>
</protein>
<comment type="similarity">
    <text evidence="1 3">Belongs to the plant LTP family.</text>
</comment>
<dbReference type="Proteomes" id="UP001341840">
    <property type="component" value="Unassembled WGS sequence"/>
</dbReference>
<dbReference type="PRINTS" id="PR00382">
    <property type="entry name" value="LIPIDTRNSFER"/>
</dbReference>
<gene>
    <name evidence="5" type="ORF">PIB30_073480</name>
</gene>
<accession>A0ABU6XPE2</accession>
<dbReference type="SUPFAM" id="SSF47699">
    <property type="entry name" value="Bifunctional inhibitor/lipid-transfer protein/seed storage 2S albumin"/>
    <property type="match status" value="1"/>
</dbReference>
<comment type="caution">
    <text evidence="5">The sequence shown here is derived from an EMBL/GenBank/DDBJ whole genome shotgun (WGS) entry which is preliminary data.</text>
</comment>
<dbReference type="InterPro" id="IPR036312">
    <property type="entry name" value="Bifun_inhib/LTP/seed_sf"/>
</dbReference>
<evidence type="ECO:0000256" key="3">
    <source>
        <dbReference type="RuleBase" id="RU000628"/>
    </source>
</evidence>
<dbReference type="InterPro" id="IPR016140">
    <property type="entry name" value="Bifunc_inhib/LTP/seed_store"/>
</dbReference>
<feature type="domain" description="Bifunctional inhibitor/plant lipid transfer protein/seed storage helical" evidence="4">
    <location>
        <begin position="8"/>
        <end position="95"/>
    </location>
</feature>
<proteinExistence type="inferred from homology"/>
<organism evidence="5 6">
    <name type="scientific">Stylosanthes scabra</name>
    <dbReference type="NCBI Taxonomy" id="79078"/>
    <lineage>
        <taxon>Eukaryota</taxon>
        <taxon>Viridiplantae</taxon>
        <taxon>Streptophyta</taxon>
        <taxon>Embryophyta</taxon>
        <taxon>Tracheophyta</taxon>
        <taxon>Spermatophyta</taxon>
        <taxon>Magnoliopsida</taxon>
        <taxon>eudicotyledons</taxon>
        <taxon>Gunneridae</taxon>
        <taxon>Pentapetalae</taxon>
        <taxon>rosids</taxon>
        <taxon>fabids</taxon>
        <taxon>Fabales</taxon>
        <taxon>Fabaceae</taxon>
        <taxon>Papilionoideae</taxon>
        <taxon>50 kb inversion clade</taxon>
        <taxon>dalbergioids sensu lato</taxon>
        <taxon>Dalbergieae</taxon>
        <taxon>Pterocarpus clade</taxon>
        <taxon>Stylosanthes</taxon>
    </lineage>
</organism>